<dbReference type="PANTHER" id="PTHR33415">
    <property type="entry name" value="PROTEIN EMBRYO DEFECTIVE 514"/>
    <property type="match status" value="1"/>
</dbReference>
<feature type="region of interest" description="Disordered" evidence="1">
    <location>
        <begin position="205"/>
        <end position="235"/>
    </location>
</feature>
<feature type="compositionally biased region" description="Gly residues" evidence="1">
    <location>
        <begin position="219"/>
        <end position="228"/>
    </location>
</feature>
<dbReference type="Pfam" id="PF11523">
    <property type="entry name" value="DUF3223"/>
    <property type="match status" value="1"/>
</dbReference>
<evidence type="ECO:0000313" key="2">
    <source>
        <dbReference type="EMBL" id="CAK9330126.1"/>
    </source>
</evidence>
<keyword evidence="3" id="KW-1185">Reference proteome</keyword>
<gene>
    <name evidence="2" type="ORF">CITCOLO1_LOCUS22610</name>
</gene>
<evidence type="ECO:0000313" key="3">
    <source>
        <dbReference type="Proteomes" id="UP001642487"/>
    </source>
</evidence>
<dbReference type="EMBL" id="OZ021743">
    <property type="protein sequence ID" value="CAK9330126.1"/>
    <property type="molecule type" value="Genomic_DNA"/>
</dbReference>
<organism evidence="2 3">
    <name type="scientific">Citrullus colocynthis</name>
    <name type="common">colocynth</name>
    <dbReference type="NCBI Taxonomy" id="252529"/>
    <lineage>
        <taxon>Eukaryota</taxon>
        <taxon>Viridiplantae</taxon>
        <taxon>Streptophyta</taxon>
        <taxon>Embryophyta</taxon>
        <taxon>Tracheophyta</taxon>
        <taxon>Spermatophyta</taxon>
        <taxon>Magnoliopsida</taxon>
        <taxon>eudicotyledons</taxon>
        <taxon>Gunneridae</taxon>
        <taxon>Pentapetalae</taxon>
        <taxon>rosids</taxon>
        <taxon>fabids</taxon>
        <taxon>Cucurbitales</taxon>
        <taxon>Cucurbitaceae</taxon>
        <taxon>Benincaseae</taxon>
        <taxon>Citrullus</taxon>
    </lineage>
</organism>
<dbReference type="Proteomes" id="UP001642487">
    <property type="component" value="Chromosome 9"/>
</dbReference>
<name>A0ABP0ZFF2_9ROSI</name>
<protein>
    <submittedName>
        <fullName evidence="2">Uncharacterized protein</fullName>
    </submittedName>
</protein>
<dbReference type="Gene3D" id="3.10.450.40">
    <property type="match status" value="1"/>
</dbReference>
<evidence type="ECO:0000256" key="1">
    <source>
        <dbReference type="SAM" id="MobiDB-lite"/>
    </source>
</evidence>
<reference evidence="2 3" key="1">
    <citation type="submission" date="2024-03" db="EMBL/GenBank/DDBJ databases">
        <authorList>
            <person name="Gkanogiannis A."/>
            <person name="Becerra Lopez-Lavalle L."/>
        </authorList>
    </citation>
    <scope>NUCLEOTIDE SEQUENCE [LARGE SCALE GENOMIC DNA]</scope>
</reference>
<dbReference type="InterPro" id="IPR044673">
    <property type="entry name" value="DCL-like"/>
</dbReference>
<sequence>MAEETIPQLAENNPEVTNSGTEDMELENTEPKGSSDASEPSEIAPETNGDANSKREREEASADEGIGGGKKQKIEKSVEEERLEKAGGDDKGEEEPVPVSLGPKSFRSSVELFDYFYKFLHHWPVNLNVNQYEQMVLVDLLKKGHVEPEKKIGCGIQAFQVRYHPIWKSKCFFLIRADESADDFSFRKCVDHILPLPENFKGKSDANRALGGGKHRGGGRGGGGGRGRGGGRWRN</sequence>
<feature type="compositionally biased region" description="Polar residues" evidence="1">
    <location>
        <begin position="10"/>
        <end position="21"/>
    </location>
</feature>
<feature type="region of interest" description="Disordered" evidence="1">
    <location>
        <begin position="1"/>
        <end position="100"/>
    </location>
</feature>
<proteinExistence type="predicted"/>
<feature type="compositionally biased region" description="Basic and acidic residues" evidence="1">
    <location>
        <begin position="72"/>
        <end position="90"/>
    </location>
</feature>
<dbReference type="PANTHER" id="PTHR33415:SF12">
    <property type="entry name" value="PROTEIN EMBRYO DEFECTIVE 514"/>
    <property type="match status" value="1"/>
</dbReference>
<accession>A0ABP0ZFF2</accession>